<dbReference type="InterPro" id="IPR001138">
    <property type="entry name" value="Zn2Cys6_DnaBD"/>
</dbReference>
<dbReference type="PANTHER" id="PTHR31001">
    <property type="entry name" value="UNCHARACTERIZED TRANSCRIPTIONAL REGULATORY PROTEIN"/>
    <property type="match status" value="1"/>
</dbReference>
<gene>
    <name evidence="6" type="ORF">B0H63DRAFT_318694</name>
</gene>
<dbReference type="PROSITE" id="PS00463">
    <property type="entry name" value="ZN2_CY6_FUNGAL_1"/>
    <property type="match status" value="1"/>
</dbReference>
<accession>A0AAE0N567</accession>
<comment type="subcellular location">
    <subcellularLocation>
        <location evidence="1">Nucleus</location>
    </subcellularLocation>
</comment>
<dbReference type="SMART" id="SM00906">
    <property type="entry name" value="Fungal_trans"/>
    <property type="match status" value="1"/>
</dbReference>
<dbReference type="CDD" id="cd00067">
    <property type="entry name" value="GAL4"/>
    <property type="match status" value="1"/>
</dbReference>
<dbReference type="SUPFAM" id="SSF57701">
    <property type="entry name" value="Zn2/Cys6 DNA-binding domain"/>
    <property type="match status" value="1"/>
</dbReference>
<dbReference type="GO" id="GO:0005634">
    <property type="term" value="C:nucleus"/>
    <property type="evidence" value="ECO:0007669"/>
    <property type="project" value="UniProtKB-SubCell"/>
</dbReference>
<evidence type="ECO:0000313" key="7">
    <source>
        <dbReference type="Proteomes" id="UP001285441"/>
    </source>
</evidence>
<dbReference type="Proteomes" id="UP001285441">
    <property type="component" value="Unassembled WGS sequence"/>
</dbReference>
<dbReference type="GO" id="GO:0006351">
    <property type="term" value="P:DNA-templated transcription"/>
    <property type="evidence" value="ECO:0007669"/>
    <property type="project" value="InterPro"/>
</dbReference>
<keyword evidence="3" id="KW-0539">Nucleus</keyword>
<dbReference type="GO" id="GO:0008270">
    <property type="term" value="F:zinc ion binding"/>
    <property type="evidence" value="ECO:0007669"/>
    <property type="project" value="InterPro"/>
</dbReference>
<feature type="compositionally biased region" description="Polar residues" evidence="4">
    <location>
        <begin position="96"/>
        <end position="106"/>
    </location>
</feature>
<protein>
    <submittedName>
        <fullName evidence="6">C6 transcription factor</fullName>
    </submittedName>
</protein>
<proteinExistence type="predicted"/>
<dbReference type="AlphaFoldDB" id="A0AAE0N567"/>
<feature type="compositionally biased region" description="Pro residues" evidence="4">
    <location>
        <begin position="14"/>
        <end position="24"/>
    </location>
</feature>
<feature type="region of interest" description="Disordered" evidence="4">
    <location>
        <begin position="96"/>
        <end position="164"/>
    </location>
</feature>
<evidence type="ECO:0000256" key="3">
    <source>
        <dbReference type="ARBA" id="ARBA00023242"/>
    </source>
</evidence>
<evidence type="ECO:0000313" key="6">
    <source>
        <dbReference type="EMBL" id="KAK3370618.1"/>
    </source>
</evidence>
<dbReference type="GO" id="GO:0000981">
    <property type="term" value="F:DNA-binding transcription factor activity, RNA polymerase II-specific"/>
    <property type="evidence" value="ECO:0007669"/>
    <property type="project" value="InterPro"/>
</dbReference>
<dbReference type="GO" id="GO:0003677">
    <property type="term" value="F:DNA binding"/>
    <property type="evidence" value="ECO:0007669"/>
    <property type="project" value="InterPro"/>
</dbReference>
<feature type="domain" description="Zn(2)-C6 fungal-type" evidence="5">
    <location>
        <begin position="36"/>
        <end position="65"/>
    </location>
</feature>
<dbReference type="InterPro" id="IPR036864">
    <property type="entry name" value="Zn2-C6_fun-type_DNA-bd_sf"/>
</dbReference>
<reference evidence="6" key="2">
    <citation type="submission" date="2023-06" db="EMBL/GenBank/DDBJ databases">
        <authorList>
            <consortium name="Lawrence Berkeley National Laboratory"/>
            <person name="Haridas S."/>
            <person name="Hensen N."/>
            <person name="Bonometti L."/>
            <person name="Westerberg I."/>
            <person name="Brannstrom I.O."/>
            <person name="Guillou S."/>
            <person name="Cros-Aarteil S."/>
            <person name="Calhoun S."/>
            <person name="Kuo A."/>
            <person name="Mondo S."/>
            <person name="Pangilinan J."/>
            <person name="Riley R."/>
            <person name="LaButti K."/>
            <person name="Andreopoulos B."/>
            <person name="Lipzen A."/>
            <person name="Chen C."/>
            <person name="Yanf M."/>
            <person name="Daum C."/>
            <person name="Ng V."/>
            <person name="Clum A."/>
            <person name="Steindorff A."/>
            <person name="Ohm R."/>
            <person name="Martin F."/>
            <person name="Silar P."/>
            <person name="Natvig D."/>
            <person name="Lalanne C."/>
            <person name="Gautier V."/>
            <person name="Ament-velasquez S.L."/>
            <person name="Kruys A."/>
            <person name="Hutchinson M.I."/>
            <person name="Powell A.J."/>
            <person name="Barry K."/>
            <person name="Miller A.N."/>
            <person name="Grigoriev I.V."/>
            <person name="Debuchy R."/>
            <person name="Gladieux P."/>
            <person name="Thoren M.H."/>
            <person name="Johannesson H."/>
        </authorList>
    </citation>
    <scope>NUCLEOTIDE SEQUENCE</scope>
    <source>
        <strain evidence="6">CBS 232.78</strain>
    </source>
</reference>
<sequence length="750" mass="83074">MFGATSQTPEDHGPPPQAGPPPPTSASIRRYDVERSCIRCHERKVRCDKATPCMTCVRAKVSCRYPGPERTKRRSQKTSSANRLEVLERAVAAINSSPPAGTSATGPSPPAPGHQQHQHQQVMPVGSQGHTPIDPAAAPQLPPQPAAPGSKDNRSESEHSGGFLLKEGASTRYINEFTFSRVLDKQGELQSAIDTPESNHSSDGKQLSTVGFDGLFSSPQVSSADFFSLFPTRWQATQLWQMYLSNVDPLVKILHVPSVQPNLFAAINNPKDTPLDMSALLFSIYFAAVTSLRPHELQIILGQGRQAALNTYQRGLELSLNLGEFLDSPTITSLQAMALYLMCRRNSNSGRSGWILNGLLIRAAQSIGLHRDGEQFNLAPLDIEIRRRLWWQIMGSDGRVAEDHGLSAGPTGGYDGFCDTKLPTHIDDRDLSPNMPAPPQSQPRFTEMTHFLVASEMGQSLHQINQLSALNSPNKMSKLEQYLATVKTRMEGQYLQYCDINIPIQKCALLLGRLLLGKSEVFVRQQSLRGLNAEQSAARATEDMLALACDTIELGIEMKTDELLNNFQWLFSTFTDYHLLTYLLWHLCVRPETVGVDRAWGVVDRLFKLVQTQGWPTPGSKWNVLGKLREKAADIRHAVKFQAERAMARSMAAAAAATAADLATVPPKQQAPAAADLQQQHVDQQQQQAEQQRQAEQQQQQQMQQQQMDQDMLDAVNGTVPMFFPDGYIWDLDTLVIPEWGGYQSGYQMS</sequence>
<evidence type="ECO:0000256" key="2">
    <source>
        <dbReference type="ARBA" id="ARBA00022723"/>
    </source>
</evidence>
<dbReference type="PANTHER" id="PTHR31001:SF57">
    <property type="entry name" value="ZN(II)2CYS6 TRANSCRIPTION FACTOR (EUROFUNG)"/>
    <property type="match status" value="1"/>
</dbReference>
<name>A0AAE0N567_9PEZI</name>
<dbReference type="SMART" id="SM00066">
    <property type="entry name" value="GAL4"/>
    <property type="match status" value="1"/>
</dbReference>
<dbReference type="CDD" id="cd12148">
    <property type="entry name" value="fungal_TF_MHR"/>
    <property type="match status" value="1"/>
</dbReference>
<dbReference type="Pfam" id="PF04082">
    <property type="entry name" value="Fungal_trans"/>
    <property type="match status" value="1"/>
</dbReference>
<feature type="region of interest" description="Disordered" evidence="4">
    <location>
        <begin position="665"/>
        <end position="710"/>
    </location>
</feature>
<feature type="region of interest" description="Disordered" evidence="4">
    <location>
        <begin position="1"/>
        <end position="30"/>
    </location>
</feature>
<dbReference type="InterPro" id="IPR007219">
    <property type="entry name" value="XnlR_reg_dom"/>
</dbReference>
<keyword evidence="7" id="KW-1185">Reference proteome</keyword>
<dbReference type="EMBL" id="JAULSW010000009">
    <property type="protein sequence ID" value="KAK3370618.1"/>
    <property type="molecule type" value="Genomic_DNA"/>
</dbReference>
<evidence type="ECO:0000256" key="1">
    <source>
        <dbReference type="ARBA" id="ARBA00004123"/>
    </source>
</evidence>
<evidence type="ECO:0000259" key="5">
    <source>
        <dbReference type="PROSITE" id="PS50048"/>
    </source>
</evidence>
<evidence type="ECO:0000256" key="4">
    <source>
        <dbReference type="SAM" id="MobiDB-lite"/>
    </source>
</evidence>
<comment type="caution">
    <text evidence="6">The sequence shown here is derived from an EMBL/GenBank/DDBJ whole genome shotgun (WGS) entry which is preliminary data.</text>
</comment>
<dbReference type="InterPro" id="IPR050613">
    <property type="entry name" value="Sec_Metabolite_Reg"/>
</dbReference>
<reference evidence="6" key="1">
    <citation type="journal article" date="2023" name="Mol. Phylogenet. Evol.">
        <title>Genome-scale phylogeny and comparative genomics of the fungal order Sordariales.</title>
        <authorList>
            <person name="Hensen N."/>
            <person name="Bonometti L."/>
            <person name="Westerberg I."/>
            <person name="Brannstrom I.O."/>
            <person name="Guillou S."/>
            <person name="Cros-Aarteil S."/>
            <person name="Calhoun S."/>
            <person name="Haridas S."/>
            <person name="Kuo A."/>
            <person name="Mondo S."/>
            <person name="Pangilinan J."/>
            <person name="Riley R."/>
            <person name="LaButti K."/>
            <person name="Andreopoulos B."/>
            <person name="Lipzen A."/>
            <person name="Chen C."/>
            <person name="Yan M."/>
            <person name="Daum C."/>
            <person name="Ng V."/>
            <person name="Clum A."/>
            <person name="Steindorff A."/>
            <person name="Ohm R.A."/>
            <person name="Martin F."/>
            <person name="Silar P."/>
            <person name="Natvig D.O."/>
            <person name="Lalanne C."/>
            <person name="Gautier V."/>
            <person name="Ament-Velasquez S.L."/>
            <person name="Kruys A."/>
            <person name="Hutchinson M.I."/>
            <person name="Powell A.J."/>
            <person name="Barry K."/>
            <person name="Miller A.N."/>
            <person name="Grigoriev I.V."/>
            <person name="Debuchy R."/>
            <person name="Gladieux P."/>
            <person name="Hiltunen Thoren M."/>
            <person name="Johannesson H."/>
        </authorList>
    </citation>
    <scope>NUCLEOTIDE SEQUENCE</scope>
    <source>
        <strain evidence="6">CBS 232.78</strain>
    </source>
</reference>
<dbReference type="PROSITE" id="PS50048">
    <property type="entry name" value="ZN2_CY6_FUNGAL_2"/>
    <property type="match status" value="1"/>
</dbReference>
<organism evidence="6 7">
    <name type="scientific">Podospora didyma</name>
    <dbReference type="NCBI Taxonomy" id="330526"/>
    <lineage>
        <taxon>Eukaryota</taxon>
        <taxon>Fungi</taxon>
        <taxon>Dikarya</taxon>
        <taxon>Ascomycota</taxon>
        <taxon>Pezizomycotina</taxon>
        <taxon>Sordariomycetes</taxon>
        <taxon>Sordariomycetidae</taxon>
        <taxon>Sordariales</taxon>
        <taxon>Podosporaceae</taxon>
        <taxon>Podospora</taxon>
    </lineage>
</organism>
<dbReference type="Gene3D" id="4.10.240.10">
    <property type="entry name" value="Zn(2)-C6 fungal-type DNA-binding domain"/>
    <property type="match status" value="1"/>
</dbReference>
<keyword evidence="2" id="KW-0479">Metal-binding</keyword>
<dbReference type="Pfam" id="PF00172">
    <property type="entry name" value="Zn_clus"/>
    <property type="match status" value="1"/>
</dbReference>